<dbReference type="CDD" id="cd16917">
    <property type="entry name" value="HATPase_UhpB-NarQ-NarX-like"/>
    <property type="match status" value="1"/>
</dbReference>
<reference evidence="14" key="1">
    <citation type="submission" date="2016-06" db="EMBL/GenBank/DDBJ databases">
        <authorList>
            <person name="Varghese N."/>
        </authorList>
    </citation>
    <scope>NUCLEOTIDE SEQUENCE [LARGE SCALE GENOMIC DNA]</scope>
    <source>
        <strain evidence="14">DSM 43171</strain>
    </source>
</reference>
<evidence type="ECO:0000256" key="10">
    <source>
        <dbReference type="SAM" id="Phobius"/>
    </source>
</evidence>
<evidence type="ECO:0000259" key="12">
    <source>
        <dbReference type="Pfam" id="PF07730"/>
    </source>
</evidence>
<dbReference type="InterPro" id="IPR003594">
    <property type="entry name" value="HATPase_dom"/>
</dbReference>
<feature type="transmembrane region" description="Helical" evidence="10">
    <location>
        <begin position="19"/>
        <end position="38"/>
    </location>
</feature>
<comment type="catalytic activity">
    <reaction evidence="1">
        <text>ATP + protein L-histidine = ADP + protein N-phospho-L-histidine.</text>
        <dbReference type="EC" id="2.7.13.3"/>
    </reaction>
</comment>
<feature type="domain" description="Histidine kinase/HSP90-like ATPase" evidence="11">
    <location>
        <begin position="279"/>
        <end position="360"/>
    </location>
</feature>
<dbReference type="GO" id="GO:0046983">
    <property type="term" value="F:protein dimerization activity"/>
    <property type="evidence" value="ECO:0007669"/>
    <property type="project" value="InterPro"/>
</dbReference>
<feature type="transmembrane region" description="Helical" evidence="10">
    <location>
        <begin position="59"/>
        <end position="79"/>
    </location>
</feature>
<keyword evidence="14" id="KW-1185">Reference proteome</keyword>
<gene>
    <name evidence="13" type="ORF">GA0070560_11718</name>
</gene>
<evidence type="ECO:0000313" key="14">
    <source>
        <dbReference type="Proteomes" id="UP000199408"/>
    </source>
</evidence>
<dbReference type="Gene3D" id="3.30.565.10">
    <property type="entry name" value="Histidine kinase-like ATPase, C-terminal domain"/>
    <property type="match status" value="1"/>
</dbReference>
<dbReference type="PANTHER" id="PTHR24421:SF10">
    <property type="entry name" value="NITRATE_NITRITE SENSOR PROTEIN NARQ"/>
    <property type="match status" value="1"/>
</dbReference>
<keyword evidence="10" id="KW-1133">Transmembrane helix</keyword>
<keyword evidence="4" id="KW-0808">Transferase</keyword>
<feature type="transmembrane region" description="Helical" evidence="10">
    <location>
        <begin position="133"/>
        <end position="150"/>
    </location>
</feature>
<dbReference type="STRING" id="47864.GA0070560_11718"/>
<feature type="transmembrane region" description="Helical" evidence="10">
    <location>
        <begin position="85"/>
        <end position="102"/>
    </location>
</feature>
<evidence type="ECO:0000259" key="11">
    <source>
        <dbReference type="Pfam" id="PF02518"/>
    </source>
</evidence>
<dbReference type="PANTHER" id="PTHR24421">
    <property type="entry name" value="NITRATE/NITRITE SENSOR PROTEIN NARX-RELATED"/>
    <property type="match status" value="1"/>
</dbReference>
<dbReference type="Pfam" id="PF02518">
    <property type="entry name" value="HATPase_c"/>
    <property type="match status" value="1"/>
</dbReference>
<name>A0A1C5IWW5_9ACTN</name>
<keyword evidence="10" id="KW-0812">Transmembrane</keyword>
<evidence type="ECO:0000256" key="1">
    <source>
        <dbReference type="ARBA" id="ARBA00000085"/>
    </source>
</evidence>
<accession>A0A1C5IWW5</accession>
<dbReference type="EMBL" id="FMDN01000017">
    <property type="protein sequence ID" value="SCG62286.1"/>
    <property type="molecule type" value="Genomic_DNA"/>
</dbReference>
<dbReference type="InterPro" id="IPR050482">
    <property type="entry name" value="Sensor_HK_TwoCompSys"/>
</dbReference>
<evidence type="ECO:0000313" key="13">
    <source>
        <dbReference type="EMBL" id="SCG62286.1"/>
    </source>
</evidence>
<keyword evidence="3" id="KW-0597">Phosphoprotein</keyword>
<sequence length="370" mass="38136">MIVTNVRGGWLRRSPAPPWASAALALLLAAIVLGRGTLPWWATAGGVIAPLAATALLRAYPMLSVVICAATSLAAGLVIRDSVPVWSAALGAALFVISLLAGRRTPRPTPALAVFGVAALLDIAYGLAAGGGWGSGLLMLALVVALPWALGRILRQQDQLVALSAERARLQERARIARDMHDTLGHELSLLALRAAALEMVPDLDERHRAVATELRAGAGAATRRLAEIITVLRAGTPAPLEPDAGRIGDLADRAQQAGVAVTVERTGDDLPADVDRVAYRVVQEALTNATKHAPATPVHIRLSSADDSTTVTVTNPLPPERRGGAGSGAGLAGLAGLAERVRLAGGTFTAGPRGQQFEVVAALPHPGAP</sequence>
<keyword evidence="7" id="KW-0067">ATP-binding</keyword>
<dbReference type="Gene3D" id="1.20.5.1930">
    <property type="match status" value="1"/>
</dbReference>
<dbReference type="Pfam" id="PF07730">
    <property type="entry name" value="HisKA_3"/>
    <property type="match status" value="1"/>
</dbReference>
<evidence type="ECO:0000256" key="7">
    <source>
        <dbReference type="ARBA" id="ARBA00022840"/>
    </source>
</evidence>
<evidence type="ECO:0000256" key="4">
    <source>
        <dbReference type="ARBA" id="ARBA00022679"/>
    </source>
</evidence>
<dbReference type="SUPFAM" id="SSF55874">
    <property type="entry name" value="ATPase domain of HSP90 chaperone/DNA topoisomerase II/histidine kinase"/>
    <property type="match status" value="1"/>
</dbReference>
<evidence type="ECO:0000256" key="2">
    <source>
        <dbReference type="ARBA" id="ARBA00012438"/>
    </source>
</evidence>
<proteinExistence type="predicted"/>
<feature type="coiled-coil region" evidence="9">
    <location>
        <begin position="153"/>
        <end position="180"/>
    </location>
</feature>
<keyword evidence="10" id="KW-0472">Membrane</keyword>
<organism evidence="13 14">
    <name type="scientific">Micromonospora halophytica</name>
    <dbReference type="NCBI Taxonomy" id="47864"/>
    <lineage>
        <taxon>Bacteria</taxon>
        <taxon>Bacillati</taxon>
        <taxon>Actinomycetota</taxon>
        <taxon>Actinomycetes</taxon>
        <taxon>Micromonosporales</taxon>
        <taxon>Micromonosporaceae</taxon>
        <taxon>Micromonospora</taxon>
    </lineage>
</organism>
<dbReference type="GO" id="GO:0005524">
    <property type="term" value="F:ATP binding"/>
    <property type="evidence" value="ECO:0007669"/>
    <property type="project" value="UniProtKB-KW"/>
</dbReference>
<dbReference type="GO" id="GO:0016020">
    <property type="term" value="C:membrane"/>
    <property type="evidence" value="ECO:0007669"/>
    <property type="project" value="InterPro"/>
</dbReference>
<dbReference type="InterPro" id="IPR011712">
    <property type="entry name" value="Sig_transdc_His_kin_sub3_dim/P"/>
</dbReference>
<dbReference type="OrthoDB" id="227596at2"/>
<keyword evidence="6 13" id="KW-0418">Kinase</keyword>
<evidence type="ECO:0000256" key="3">
    <source>
        <dbReference type="ARBA" id="ARBA00022553"/>
    </source>
</evidence>
<keyword evidence="9" id="KW-0175">Coiled coil</keyword>
<keyword evidence="8" id="KW-0902">Two-component regulatory system</keyword>
<evidence type="ECO:0000256" key="8">
    <source>
        <dbReference type="ARBA" id="ARBA00023012"/>
    </source>
</evidence>
<protein>
    <recommendedName>
        <fullName evidence="2">histidine kinase</fullName>
        <ecNumber evidence="2">2.7.13.3</ecNumber>
    </recommendedName>
</protein>
<dbReference type="EC" id="2.7.13.3" evidence="2"/>
<dbReference type="AlphaFoldDB" id="A0A1C5IWW5"/>
<dbReference type="Proteomes" id="UP000199408">
    <property type="component" value="Unassembled WGS sequence"/>
</dbReference>
<dbReference type="InterPro" id="IPR036890">
    <property type="entry name" value="HATPase_C_sf"/>
</dbReference>
<evidence type="ECO:0000256" key="6">
    <source>
        <dbReference type="ARBA" id="ARBA00022777"/>
    </source>
</evidence>
<dbReference type="GO" id="GO:0000155">
    <property type="term" value="F:phosphorelay sensor kinase activity"/>
    <property type="evidence" value="ECO:0007669"/>
    <property type="project" value="InterPro"/>
</dbReference>
<feature type="domain" description="Signal transduction histidine kinase subgroup 3 dimerisation and phosphoacceptor" evidence="12">
    <location>
        <begin position="172"/>
        <end position="235"/>
    </location>
</feature>
<evidence type="ECO:0000256" key="5">
    <source>
        <dbReference type="ARBA" id="ARBA00022741"/>
    </source>
</evidence>
<keyword evidence="5" id="KW-0547">Nucleotide-binding</keyword>
<evidence type="ECO:0000256" key="9">
    <source>
        <dbReference type="SAM" id="Coils"/>
    </source>
</evidence>